<proteinExistence type="predicted"/>
<keyword evidence="2" id="KW-1185">Reference proteome</keyword>
<comment type="caution">
    <text evidence="1">The sequence shown here is derived from an EMBL/GenBank/DDBJ whole genome shotgun (WGS) entry which is preliminary data.</text>
</comment>
<protein>
    <submittedName>
        <fullName evidence="1">Uncharacterized protein</fullName>
    </submittedName>
</protein>
<dbReference type="AlphaFoldDB" id="A0A8T0DDQ8"/>
<name>A0A8T0DDQ8_9TREM</name>
<sequence>MAAEALQSGVSYSRNHWPEREVTGDLARFIWGRSAISITNGCVMFAECVVSRLELQPQVTRQPPVGHSDINRMETLTRSCLLSWHG</sequence>
<evidence type="ECO:0000313" key="1">
    <source>
        <dbReference type="EMBL" id="KAF8565064.1"/>
    </source>
</evidence>
<organism evidence="1 2">
    <name type="scientific">Paragonimus westermani</name>
    <dbReference type="NCBI Taxonomy" id="34504"/>
    <lineage>
        <taxon>Eukaryota</taxon>
        <taxon>Metazoa</taxon>
        <taxon>Spiralia</taxon>
        <taxon>Lophotrochozoa</taxon>
        <taxon>Platyhelminthes</taxon>
        <taxon>Trematoda</taxon>
        <taxon>Digenea</taxon>
        <taxon>Plagiorchiida</taxon>
        <taxon>Troglotremata</taxon>
        <taxon>Troglotrematidae</taxon>
        <taxon>Paragonimus</taxon>
    </lineage>
</organism>
<accession>A0A8T0DDQ8</accession>
<dbReference type="Proteomes" id="UP000699462">
    <property type="component" value="Unassembled WGS sequence"/>
</dbReference>
<evidence type="ECO:0000313" key="2">
    <source>
        <dbReference type="Proteomes" id="UP000699462"/>
    </source>
</evidence>
<gene>
    <name evidence="1" type="ORF">P879_11686</name>
</gene>
<reference evidence="1 2" key="1">
    <citation type="submission" date="2019-07" db="EMBL/GenBank/DDBJ databases">
        <title>Annotation for the trematode Paragonimus westermani.</title>
        <authorList>
            <person name="Choi Y.-J."/>
        </authorList>
    </citation>
    <scope>NUCLEOTIDE SEQUENCE [LARGE SCALE GENOMIC DNA]</scope>
    <source>
        <strain evidence="1">180907_Pwestermani</strain>
    </source>
</reference>
<dbReference type="EMBL" id="JTDF01007361">
    <property type="protein sequence ID" value="KAF8565064.1"/>
    <property type="molecule type" value="Genomic_DNA"/>
</dbReference>